<sequence>MSTYRKIWGAIKGEAERINLRFKVRLFMTDFKIAAMNIQQTLFPGVEHKGCLFHFNQALWRQAVDSGLKVLYHNAENEDHTVRRDVQRLMALPFVPIPDLEAAFDAVVDAMDDRVVPLATTLESTYLRVATLRRRRAVPPSFPPALWNVHQQAVDNTARKNNVEGWH</sequence>
<dbReference type="OrthoDB" id="10029846at2759"/>
<dbReference type="Proteomes" id="UP000504606">
    <property type="component" value="Unplaced"/>
</dbReference>
<proteinExistence type="predicted"/>
<accession>A0A9C6X6D0</accession>
<dbReference type="RefSeq" id="XP_052129970.1">
    <property type="nucleotide sequence ID" value="XM_052274010.1"/>
</dbReference>
<protein>
    <submittedName>
        <fullName evidence="2">Uncharacterized protein LOC127751055</fullName>
    </submittedName>
</protein>
<keyword evidence="1" id="KW-1185">Reference proteome</keyword>
<organism evidence="1 2">
    <name type="scientific">Frankliniella occidentalis</name>
    <name type="common">Western flower thrips</name>
    <name type="synonym">Euthrips occidentalis</name>
    <dbReference type="NCBI Taxonomy" id="133901"/>
    <lineage>
        <taxon>Eukaryota</taxon>
        <taxon>Metazoa</taxon>
        <taxon>Ecdysozoa</taxon>
        <taxon>Arthropoda</taxon>
        <taxon>Hexapoda</taxon>
        <taxon>Insecta</taxon>
        <taxon>Pterygota</taxon>
        <taxon>Neoptera</taxon>
        <taxon>Paraneoptera</taxon>
        <taxon>Thysanoptera</taxon>
        <taxon>Terebrantia</taxon>
        <taxon>Thripoidea</taxon>
        <taxon>Thripidae</taxon>
        <taxon>Frankliniella</taxon>
    </lineage>
</organism>
<evidence type="ECO:0000313" key="1">
    <source>
        <dbReference type="Proteomes" id="UP000504606"/>
    </source>
</evidence>
<name>A0A9C6X6D0_FRAOC</name>
<dbReference type="AlphaFoldDB" id="A0A9C6X6D0"/>
<dbReference type="KEGG" id="foc:127751055"/>
<reference evidence="2" key="1">
    <citation type="submission" date="2025-08" db="UniProtKB">
        <authorList>
            <consortium name="RefSeq"/>
        </authorList>
    </citation>
    <scope>IDENTIFICATION</scope>
    <source>
        <tissue evidence="2">Whole organism</tissue>
    </source>
</reference>
<dbReference type="GeneID" id="127751055"/>
<gene>
    <name evidence="2" type="primary">LOC127751055</name>
</gene>
<evidence type="ECO:0000313" key="2">
    <source>
        <dbReference type="RefSeq" id="XP_052129970.1"/>
    </source>
</evidence>